<evidence type="ECO:0000313" key="1">
    <source>
        <dbReference type="EMBL" id="AYP70063.1"/>
    </source>
</evidence>
<organism evidence="1 2">
    <name type="scientific">Mycobacterium phage CRB2</name>
    <dbReference type="NCBI Taxonomy" id="2483623"/>
    <lineage>
        <taxon>Viruses</taxon>
        <taxon>Duplodnaviria</taxon>
        <taxon>Heunggongvirae</taxon>
        <taxon>Uroviricota</taxon>
        <taxon>Caudoviricetes</taxon>
        <taxon>Bclasvirinae</taxon>
        <taxon>Quesadillavirus</taxon>
        <taxon>Quesadillavirus CRB2</taxon>
    </lineage>
</organism>
<sequence length="54" mass="6334">MWNDEPTPRAALADHEVNPEYEVHLGQVTSDGRRRASIWLQGQRWSGWLERDES</sequence>
<evidence type="ECO:0000313" key="2">
    <source>
        <dbReference type="Proteomes" id="UP000292006"/>
    </source>
</evidence>
<dbReference type="Proteomes" id="UP000292006">
    <property type="component" value="Segment"/>
</dbReference>
<reference evidence="1 2" key="1">
    <citation type="journal article" date="2019" name="PLoS ONE">
        <title>Mycobacteriophage CRB2 defines a new subcluster in mycobacteriophage classification.</title>
        <authorList>
            <person name="Suarez C.A."/>
            <person name="Franceschelli J.J."/>
            <person name="Morbidoni H.R."/>
        </authorList>
    </citation>
    <scope>NUCLEOTIDE SEQUENCE [LARGE SCALE GENOMIC DNA]</scope>
</reference>
<proteinExistence type="predicted"/>
<protein>
    <submittedName>
        <fullName evidence="1">Uncharacterized protein</fullName>
    </submittedName>
</protein>
<name>A0A455LNC1_9CAUD</name>
<gene>
    <name evidence="1" type="ORF">CRB2_77</name>
</gene>
<keyword evidence="2" id="KW-1185">Reference proteome</keyword>
<accession>A0A455LNC1</accession>
<dbReference type="EMBL" id="MK059749">
    <property type="protein sequence ID" value="AYP70063.1"/>
    <property type="molecule type" value="Genomic_DNA"/>
</dbReference>